<dbReference type="SUPFAM" id="SSF55785">
    <property type="entry name" value="PYP-like sensor domain (PAS domain)"/>
    <property type="match status" value="2"/>
</dbReference>
<accession>A0A087M6Q9</accession>
<evidence type="ECO:0000256" key="1">
    <source>
        <dbReference type="ARBA" id="ARBA00000085"/>
    </source>
</evidence>
<dbReference type="CDD" id="cd00130">
    <property type="entry name" value="PAS"/>
    <property type="match status" value="1"/>
</dbReference>
<dbReference type="OrthoDB" id="4419620at2"/>
<comment type="catalytic activity">
    <reaction evidence="1">
        <text>ATP + protein L-histidine = ADP + protein N-phospho-L-histidine.</text>
        <dbReference type="EC" id="2.7.13.3"/>
    </reaction>
</comment>
<dbReference type="RefSeq" id="WP_035079042.1">
    <property type="nucleotide sequence ID" value="NZ_JQGC01000002.1"/>
</dbReference>
<dbReference type="SMART" id="SM00086">
    <property type="entry name" value="PAC"/>
    <property type="match status" value="1"/>
</dbReference>
<dbReference type="STRING" id="46914.JP75_03165"/>
<evidence type="ECO:0000256" key="5">
    <source>
        <dbReference type="ARBA" id="ARBA00022777"/>
    </source>
</evidence>
<keyword evidence="3" id="KW-0597">Phosphoprotein</keyword>
<proteinExistence type="predicted"/>
<evidence type="ECO:0000313" key="8">
    <source>
        <dbReference type="Proteomes" id="UP000028981"/>
    </source>
</evidence>
<dbReference type="SUPFAM" id="SSF47413">
    <property type="entry name" value="lambda repressor-like DNA-binding domains"/>
    <property type="match status" value="1"/>
</dbReference>
<evidence type="ECO:0000256" key="2">
    <source>
        <dbReference type="ARBA" id="ARBA00012438"/>
    </source>
</evidence>
<dbReference type="PANTHER" id="PTHR43304:SF1">
    <property type="entry name" value="PAC DOMAIN-CONTAINING PROTEIN"/>
    <property type="match status" value="1"/>
</dbReference>
<dbReference type="EMBL" id="JQGC01000002">
    <property type="protein sequence ID" value="KFL32562.1"/>
    <property type="molecule type" value="Genomic_DNA"/>
</dbReference>
<dbReference type="InterPro" id="IPR000014">
    <property type="entry name" value="PAS"/>
</dbReference>
<dbReference type="PROSITE" id="PS50113">
    <property type="entry name" value="PAC"/>
    <property type="match status" value="1"/>
</dbReference>
<dbReference type="EC" id="2.7.13.3" evidence="2"/>
<dbReference type="InterPro" id="IPR035965">
    <property type="entry name" value="PAS-like_dom_sf"/>
</dbReference>
<dbReference type="NCBIfam" id="TIGR00229">
    <property type="entry name" value="sensory_box"/>
    <property type="match status" value="1"/>
</dbReference>
<evidence type="ECO:0000259" key="6">
    <source>
        <dbReference type="PROSITE" id="PS50113"/>
    </source>
</evidence>
<dbReference type="InterPro" id="IPR000700">
    <property type="entry name" value="PAS-assoc_C"/>
</dbReference>
<dbReference type="GO" id="GO:0003677">
    <property type="term" value="F:DNA binding"/>
    <property type="evidence" value="ECO:0007669"/>
    <property type="project" value="InterPro"/>
</dbReference>
<sequence length="339" mass="38160">MVERSPGIRQSDEWVRAVEARLGVGFWSWDIANARLHCSAGLYALAGINPAGLHLDLAFLETLVHPKDRLPVDDPHGFVTDARQTDRQFRIIRPDGQLRYLRSEASRLFDRDGNATRVVAVVSDITERQDLRERVVNNRALLQNISQLIGAVFWIADEEGRLIDHFGSDLIDVDARPGDDVTNWRSSLHPDDLERLPDLWRETVGNRRPYSFSPRLRLASGEYQQFHIEGLPFSSEISSNLHYGGISSRNPRITAPRTPREDIASLTPAQVRACRALLDWTAETLAQNAGISISTVRRIESAEIPGQSDSLRLVLLAFKEAGLTIWHDERGRFCVSDLA</sequence>
<dbReference type="AlphaFoldDB" id="A0A087M6Q9"/>
<dbReference type="PANTHER" id="PTHR43304">
    <property type="entry name" value="PHYTOCHROME-LIKE PROTEIN CPH1"/>
    <property type="match status" value="1"/>
</dbReference>
<protein>
    <recommendedName>
        <fullName evidence="2">histidine kinase</fullName>
        <ecNumber evidence="2">2.7.13.3</ecNumber>
    </recommendedName>
</protein>
<feature type="domain" description="PAC" evidence="6">
    <location>
        <begin position="85"/>
        <end position="137"/>
    </location>
</feature>
<dbReference type="InterPro" id="IPR052162">
    <property type="entry name" value="Sensor_kinase/Photoreceptor"/>
</dbReference>
<gene>
    <name evidence="7" type="ORF">JP75_03165</name>
</gene>
<keyword evidence="8" id="KW-1185">Reference proteome</keyword>
<keyword evidence="4" id="KW-0808">Transferase</keyword>
<dbReference type="Gene3D" id="2.10.70.100">
    <property type="match status" value="1"/>
</dbReference>
<dbReference type="Proteomes" id="UP000028981">
    <property type="component" value="Unassembled WGS sequence"/>
</dbReference>
<name>A0A087M6Q9_9HYPH</name>
<dbReference type="CDD" id="cd00093">
    <property type="entry name" value="HTH_XRE"/>
    <property type="match status" value="1"/>
</dbReference>
<reference evidence="7 8" key="1">
    <citation type="submission" date="2014-08" db="EMBL/GenBank/DDBJ databases">
        <authorList>
            <person name="Hassan Y.I."/>
            <person name="Lepp D."/>
            <person name="Zhou T."/>
        </authorList>
    </citation>
    <scope>NUCLEOTIDE SEQUENCE [LARGE SCALE GENOMIC DNA]</scope>
    <source>
        <strain evidence="7 8">IFO13584</strain>
    </source>
</reference>
<comment type="caution">
    <text evidence="7">The sequence shown here is derived from an EMBL/GenBank/DDBJ whole genome shotgun (WGS) entry which is preliminary data.</text>
</comment>
<evidence type="ECO:0000256" key="3">
    <source>
        <dbReference type="ARBA" id="ARBA00022553"/>
    </source>
</evidence>
<keyword evidence="5" id="KW-0418">Kinase</keyword>
<dbReference type="InterPro" id="IPR010982">
    <property type="entry name" value="Lambda_DNA-bd_dom_sf"/>
</dbReference>
<dbReference type="GO" id="GO:0004673">
    <property type="term" value="F:protein histidine kinase activity"/>
    <property type="evidence" value="ECO:0007669"/>
    <property type="project" value="UniProtKB-EC"/>
</dbReference>
<dbReference type="InterPro" id="IPR013655">
    <property type="entry name" value="PAS_fold_3"/>
</dbReference>
<evidence type="ECO:0000256" key="4">
    <source>
        <dbReference type="ARBA" id="ARBA00022679"/>
    </source>
</evidence>
<dbReference type="Pfam" id="PF08447">
    <property type="entry name" value="PAS_3"/>
    <property type="match status" value="1"/>
</dbReference>
<dbReference type="InterPro" id="IPR001610">
    <property type="entry name" value="PAC"/>
</dbReference>
<evidence type="ECO:0000313" key="7">
    <source>
        <dbReference type="EMBL" id="KFL32562.1"/>
    </source>
</evidence>
<organism evidence="7 8">
    <name type="scientific">Devosia riboflavina</name>
    <dbReference type="NCBI Taxonomy" id="46914"/>
    <lineage>
        <taxon>Bacteria</taxon>
        <taxon>Pseudomonadati</taxon>
        <taxon>Pseudomonadota</taxon>
        <taxon>Alphaproteobacteria</taxon>
        <taxon>Hyphomicrobiales</taxon>
        <taxon>Devosiaceae</taxon>
        <taxon>Devosia</taxon>
    </lineage>
</organism>
<dbReference type="Gene3D" id="3.30.450.20">
    <property type="entry name" value="PAS domain"/>
    <property type="match status" value="2"/>
</dbReference>
<dbReference type="Gene3D" id="1.10.260.40">
    <property type="entry name" value="lambda repressor-like DNA-binding domains"/>
    <property type="match status" value="1"/>
</dbReference>
<dbReference type="InterPro" id="IPR001387">
    <property type="entry name" value="Cro/C1-type_HTH"/>
</dbReference>